<proteinExistence type="predicted"/>
<gene>
    <name evidence="5" type="ORF">PHYPSEUDO_004168</name>
</gene>
<keyword evidence="2" id="KW-0808">Transferase</keyword>
<evidence type="ECO:0000256" key="3">
    <source>
        <dbReference type="ARBA" id="ARBA00022691"/>
    </source>
</evidence>
<dbReference type="InterPro" id="IPR041698">
    <property type="entry name" value="Methyltransf_25"/>
</dbReference>
<dbReference type="AlphaFoldDB" id="A0A8T1VS73"/>
<dbReference type="OrthoDB" id="66144at2759"/>
<dbReference type="GO" id="GO:0032259">
    <property type="term" value="P:methylation"/>
    <property type="evidence" value="ECO:0007669"/>
    <property type="project" value="UniProtKB-KW"/>
</dbReference>
<keyword evidence="6" id="KW-1185">Reference proteome</keyword>
<dbReference type="Proteomes" id="UP000694044">
    <property type="component" value="Unassembled WGS sequence"/>
</dbReference>
<feature type="domain" description="Methyltransferase" evidence="4">
    <location>
        <begin position="73"/>
        <end position="163"/>
    </location>
</feature>
<evidence type="ECO:0000259" key="4">
    <source>
        <dbReference type="Pfam" id="PF13649"/>
    </source>
</evidence>
<evidence type="ECO:0000256" key="2">
    <source>
        <dbReference type="ARBA" id="ARBA00022679"/>
    </source>
</evidence>
<protein>
    <recommendedName>
        <fullName evidence="4">Methyltransferase domain-containing protein</fullName>
    </recommendedName>
</protein>
<evidence type="ECO:0000313" key="5">
    <source>
        <dbReference type="EMBL" id="KAG7382989.1"/>
    </source>
</evidence>
<name>A0A8T1VS73_9STRA</name>
<keyword evidence="3" id="KW-0949">S-adenosyl-L-methionine</keyword>
<comment type="caution">
    <text evidence="5">The sequence shown here is derived from an EMBL/GenBank/DDBJ whole genome shotgun (WGS) entry which is preliminary data.</text>
</comment>
<evidence type="ECO:0000256" key="1">
    <source>
        <dbReference type="ARBA" id="ARBA00022603"/>
    </source>
</evidence>
<accession>A0A8T1VS73</accession>
<dbReference type="InterPro" id="IPR026170">
    <property type="entry name" value="FAM173A/B"/>
</dbReference>
<organism evidence="5 6">
    <name type="scientific">Phytophthora pseudosyringae</name>
    <dbReference type="NCBI Taxonomy" id="221518"/>
    <lineage>
        <taxon>Eukaryota</taxon>
        <taxon>Sar</taxon>
        <taxon>Stramenopiles</taxon>
        <taxon>Oomycota</taxon>
        <taxon>Peronosporomycetes</taxon>
        <taxon>Peronosporales</taxon>
        <taxon>Peronosporaceae</taxon>
        <taxon>Phytophthora</taxon>
    </lineage>
</organism>
<dbReference type="Pfam" id="PF13649">
    <property type="entry name" value="Methyltransf_25"/>
    <property type="match status" value="1"/>
</dbReference>
<evidence type="ECO:0000313" key="6">
    <source>
        <dbReference type="Proteomes" id="UP000694044"/>
    </source>
</evidence>
<sequence length="196" mass="21999">MATSETRRRQVRQLVLEAARARANDALTLQREDCSSKELFAPFSPSPVAVIDAVWRKIDDDAHVALTADDLLVDLGCGDARWLVSGVRRFNCNALGVELDETLVTRARQQVRELGLRHKIRVELGDVLLADISHAKLVVVYAFAESLPGIAERLKGQLKEEANVLSIGFRVPGWTPHWSERDGGLRWYFYRMSDCA</sequence>
<dbReference type="PANTHER" id="PTHR13610">
    <property type="entry name" value="METHYLTRANSFERASE DOMAIN-CONTAINING PROTEIN"/>
    <property type="match status" value="1"/>
</dbReference>
<dbReference type="EMBL" id="JAGDFM010000190">
    <property type="protein sequence ID" value="KAG7382989.1"/>
    <property type="molecule type" value="Genomic_DNA"/>
</dbReference>
<dbReference type="PANTHER" id="PTHR13610:SF11">
    <property type="entry name" value="METHYLTRANSFERASE DOMAIN-CONTAINING PROTEIN"/>
    <property type="match status" value="1"/>
</dbReference>
<dbReference type="GO" id="GO:1905706">
    <property type="term" value="P:regulation of mitochondrial ATP synthesis coupled proton transport"/>
    <property type="evidence" value="ECO:0007669"/>
    <property type="project" value="TreeGrafter"/>
</dbReference>
<dbReference type="GO" id="GO:0005739">
    <property type="term" value="C:mitochondrion"/>
    <property type="evidence" value="ECO:0007669"/>
    <property type="project" value="TreeGrafter"/>
</dbReference>
<dbReference type="GO" id="GO:0016279">
    <property type="term" value="F:protein-lysine N-methyltransferase activity"/>
    <property type="evidence" value="ECO:0007669"/>
    <property type="project" value="InterPro"/>
</dbReference>
<reference evidence="5" key="1">
    <citation type="submission" date="2021-02" db="EMBL/GenBank/DDBJ databases">
        <authorList>
            <person name="Palmer J.M."/>
        </authorList>
    </citation>
    <scope>NUCLEOTIDE SEQUENCE</scope>
    <source>
        <strain evidence="5">SCRP734</strain>
    </source>
</reference>
<dbReference type="CDD" id="cd02440">
    <property type="entry name" value="AdoMet_MTases"/>
    <property type="match status" value="1"/>
</dbReference>
<keyword evidence="1" id="KW-0489">Methyltransferase</keyword>